<dbReference type="GO" id="GO:0008236">
    <property type="term" value="F:serine-type peptidase activity"/>
    <property type="evidence" value="ECO:0007669"/>
    <property type="project" value="UniProtKB-KW"/>
</dbReference>
<dbReference type="InterPro" id="IPR040921">
    <property type="entry name" value="Peptidase_S66C"/>
</dbReference>
<accession>A0A844GRN3</accession>
<feature type="active site" description="Charge relay system" evidence="6">
    <location>
        <position position="201"/>
    </location>
</feature>
<dbReference type="InterPro" id="IPR029062">
    <property type="entry name" value="Class_I_gatase-like"/>
</dbReference>
<dbReference type="PIRSF" id="PIRSF028757">
    <property type="entry name" value="LD-carboxypeptidase"/>
    <property type="match status" value="1"/>
</dbReference>
<dbReference type="GO" id="GO:0006508">
    <property type="term" value="P:proteolysis"/>
    <property type="evidence" value="ECO:0007669"/>
    <property type="project" value="UniProtKB-KW"/>
</dbReference>
<keyword evidence="5" id="KW-0720">Serine protease</keyword>
<keyword evidence="2 9" id="KW-0121">Carboxypeptidase</keyword>
<dbReference type="InterPro" id="IPR003507">
    <property type="entry name" value="S66_fam"/>
</dbReference>
<evidence type="ECO:0000256" key="6">
    <source>
        <dbReference type="PIRSR" id="PIRSR028757-1"/>
    </source>
</evidence>
<dbReference type="InterPro" id="IPR040449">
    <property type="entry name" value="Peptidase_S66_N"/>
</dbReference>
<organism evidence="9 10">
    <name type="scientific">Cyanobacterium aponinum 0216</name>
    <dbReference type="NCBI Taxonomy" id="2676140"/>
    <lineage>
        <taxon>Bacteria</taxon>
        <taxon>Bacillati</taxon>
        <taxon>Cyanobacteriota</taxon>
        <taxon>Cyanophyceae</taxon>
        <taxon>Oscillatoriophycideae</taxon>
        <taxon>Chroococcales</taxon>
        <taxon>Geminocystaceae</taxon>
        <taxon>Cyanobacterium</taxon>
    </lineage>
</organism>
<sequence length="296" mass="33187">MFVPPPLHKGDTLIAIAPSGTLREREKERFKEGLKIWQERGYKIVLEENYEAREGYLAGNDAIRRQALEVAWTNPEYKGIICVRGGYGGARLLENWQWAKINPPKWFIGFSDVTSLLWSLYNENIISLHGPVLTTIAQESQWSIERLFNYIEGENLPELQGKGWGGKKATGRLLPANLTVATHLLCTPVCPKFNDVILALEDVQEAPYKIDRMITQWLLMGILDKVKGVILGRFSGCDVPESIPSWTVEQVWCDRLQGLEIPIISDLPFGHDGDNACLPVGGKVEIDGETGILSFL</sequence>
<comment type="similarity">
    <text evidence="1">Belongs to the peptidase S66 family.</text>
</comment>
<feature type="domain" description="LD-carboxypeptidase N-terminal" evidence="7">
    <location>
        <begin position="16"/>
        <end position="130"/>
    </location>
</feature>
<feature type="active site" description="Nucleophile" evidence="6">
    <location>
        <position position="111"/>
    </location>
</feature>
<evidence type="ECO:0000256" key="5">
    <source>
        <dbReference type="ARBA" id="ARBA00022825"/>
    </source>
</evidence>
<dbReference type="SUPFAM" id="SSF52317">
    <property type="entry name" value="Class I glutamine amidotransferase-like"/>
    <property type="match status" value="1"/>
</dbReference>
<proteinExistence type="inferred from homology"/>
<evidence type="ECO:0000256" key="2">
    <source>
        <dbReference type="ARBA" id="ARBA00022645"/>
    </source>
</evidence>
<protein>
    <submittedName>
        <fullName evidence="9">LD-carboxypeptidase</fullName>
    </submittedName>
</protein>
<dbReference type="Pfam" id="PF02016">
    <property type="entry name" value="Peptidase_S66"/>
    <property type="match status" value="1"/>
</dbReference>
<dbReference type="GO" id="GO:0004180">
    <property type="term" value="F:carboxypeptidase activity"/>
    <property type="evidence" value="ECO:0007669"/>
    <property type="project" value="UniProtKB-KW"/>
</dbReference>
<feature type="active site" description="Charge relay system" evidence="6">
    <location>
        <position position="271"/>
    </location>
</feature>
<dbReference type="Gene3D" id="3.50.30.60">
    <property type="entry name" value="LD-carboxypeptidase A C-terminal domain-like"/>
    <property type="match status" value="1"/>
</dbReference>
<dbReference type="RefSeq" id="WP_155082365.1">
    <property type="nucleotide sequence ID" value="NZ_WMIA01000001.1"/>
</dbReference>
<evidence type="ECO:0000313" key="9">
    <source>
        <dbReference type="EMBL" id="MTF37398.1"/>
    </source>
</evidence>
<evidence type="ECO:0000256" key="3">
    <source>
        <dbReference type="ARBA" id="ARBA00022670"/>
    </source>
</evidence>
<dbReference type="Pfam" id="PF17676">
    <property type="entry name" value="Peptidase_S66C"/>
    <property type="match status" value="1"/>
</dbReference>
<gene>
    <name evidence="9" type="ORF">GGC33_00390</name>
</gene>
<reference evidence="9 10" key="1">
    <citation type="submission" date="2019-11" db="EMBL/GenBank/DDBJ databases">
        <title>Isolation of a new High Light Tolerant Cyanobacteria.</title>
        <authorList>
            <person name="Dobson Z."/>
            <person name="Vaughn N."/>
            <person name="Vaughn M."/>
            <person name="Fromme P."/>
            <person name="Mazor Y."/>
        </authorList>
    </citation>
    <scope>NUCLEOTIDE SEQUENCE [LARGE SCALE GENOMIC DNA]</scope>
    <source>
        <strain evidence="9 10">0216</strain>
    </source>
</reference>
<evidence type="ECO:0000256" key="1">
    <source>
        <dbReference type="ARBA" id="ARBA00010233"/>
    </source>
</evidence>
<comment type="caution">
    <text evidence="9">The sequence shown here is derived from an EMBL/GenBank/DDBJ whole genome shotgun (WGS) entry which is preliminary data.</text>
</comment>
<dbReference type="AlphaFoldDB" id="A0A844GRN3"/>
<name>A0A844GRN3_9CHRO</name>
<evidence type="ECO:0000259" key="7">
    <source>
        <dbReference type="Pfam" id="PF02016"/>
    </source>
</evidence>
<dbReference type="Gene3D" id="3.40.50.10740">
    <property type="entry name" value="Class I glutamine amidotransferase-like"/>
    <property type="match status" value="1"/>
</dbReference>
<keyword evidence="3" id="KW-0645">Protease</keyword>
<dbReference type="SUPFAM" id="SSF141986">
    <property type="entry name" value="LD-carboxypeptidase A C-terminal domain-like"/>
    <property type="match status" value="1"/>
</dbReference>
<evidence type="ECO:0000259" key="8">
    <source>
        <dbReference type="Pfam" id="PF17676"/>
    </source>
</evidence>
<dbReference type="EMBL" id="WMIA01000001">
    <property type="protein sequence ID" value="MTF37398.1"/>
    <property type="molecule type" value="Genomic_DNA"/>
</dbReference>
<keyword evidence="4" id="KW-0378">Hydrolase</keyword>
<dbReference type="PANTHER" id="PTHR30237">
    <property type="entry name" value="MURAMOYLTETRAPEPTIDE CARBOXYPEPTIDASE"/>
    <property type="match status" value="1"/>
</dbReference>
<dbReference type="Proteomes" id="UP000437131">
    <property type="component" value="Unassembled WGS sequence"/>
</dbReference>
<evidence type="ECO:0000256" key="4">
    <source>
        <dbReference type="ARBA" id="ARBA00022801"/>
    </source>
</evidence>
<dbReference type="InterPro" id="IPR027478">
    <property type="entry name" value="LdcA_N"/>
</dbReference>
<dbReference type="PANTHER" id="PTHR30237:SF2">
    <property type="entry name" value="MUREIN TETRAPEPTIDE CARBOXYPEPTIDASE"/>
    <property type="match status" value="1"/>
</dbReference>
<feature type="domain" description="LD-carboxypeptidase C-terminal" evidence="8">
    <location>
        <begin position="170"/>
        <end position="286"/>
    </location>
</feature>
<evidence type="ECO:0000313" key="10">
    <source>
        <dbReference type="Proteomes" id="UP000437131"/>
    </source>
</evidence>
<dbReference type="CDD" id="cd07025">
    <property type="entry name" value="Peptidase_S66"/>
    <property type="match status" value="1"/>
</dbReference>
<dbReference type="InterPro" id="IPR027461">
    <property type="entry name" value="Carboxypeptidase_A_C_sf"/>
</dbReference>